<reference evidence="5 6" key="1">
    <citation type="submission" date="2021-06" db="EMBL/GenBank/DDBJ databases">
        <authorList>
            <person name="Kallberg Y."/>
            <person name="Tangrot J."/>
            <person name="Rosling A."/>
        </authorList>
    </citation>
    <scope>NUCLEOTIDE SEQUENCE [LARGE SCALE GENOMIC DNA]</scope>
    <source>
        <strain evidence="5 6">120-4 pot B 10/14</strain>
    </source>
</reference>
<dbReference type="SUPFAM" id="SSF56112">
    <property type="entry name" value="Protein kinase-like (PK-like)"/>
    <property type="match status" value="1"/>
</dbReference>
<organism evidence="5 6">
    <name type="scientific">Gigaspora margarita</name>
    <dbReference type="NCBI Taxonomy" id="4874"/>
    <lineage>
        <taxon>Eukaryota</taxon>
        <taxon>Fungi</taxon>
        <taxon>Fungi incertae sedis</taxon>
        <taxon>Mucoromycota</taxon>
        <taxon>Glomeromycotina</taxon>
        <taxon>Glomeromycetes</taxon>
        <taxon>Diversisporales</taxon>
        <taxon>Gigasporaceae</taxon>
        <taxon>Gigaspora</taxon>
    </lineage>
</organism>
<dbReference type="InterPro" id="IPR011009">
    <property type="entry name" value="Kinase-like_dom_sf"/>
</dbReference>
<dbReference type="PANTHER" id="PTHR44858:SF1">
    <property type="entry name" value="UDP-N-ACETYLGLUCOSAMINE--PEPTIDE N-ACETYLGLUCOSAMINYLTRANSFERASE SPINDLY-RELATED"/>
    <property type="match status" value="1"/>
</dbReference>
<dbReference type="SMART" id="SM00028">
    <property type="entry name" value="TPR"/>
    <property type="match status" value="2"/>
</dbReference>
<dbReference type="InterPro" id="IPR050498">
    <property type="entry name" value="Ycf3"/>
</dbReference>
<dbReference type="PANTHER" id="PTHR44858">
    <property type="entry name" value="TETRATRICOPEPTIDE REPEAT PROTEIN 6"/>
    <property type="match status" value="1"/>
</dbReference>
<evidence type="ECO:0000256" key="3">
    <source>
        <dbReference type="PROSITE-ProRule" id="PRU00339"/>
    </source>
</evidence>
<dbReference type="Gene3D" id="1.25.40.10">
    <property type="entry name" value="Tetratricopeptide repeat domain"/>
    <property type="match status" value="1"/>
</dbReference>
<evidence type="ECO:0000313" key="6">
    <source>
        <dbReference type="Proteomes" id="UP000789901"/>
    </source>
</evidence>
<dbReference type="Gene3D" id="1.10.510.10">
    <property type="entry name" value="Transferase(Phosphotransferase) domain 1"/>
    <property type="match status" value="1"/>
</dbReference>
<keyword evidence="6" id="KW-1185">Reference proteome</keyword>
<dbReference type="InterPro" id="IPR011990">
    <property type="entry name" value="TPR-like_helical_dom_sf"/>
</dbReference>
<dbReference type="InterPro" id="IPR013105">
    <property type="entry name" value="TPR_2"/>
</dbReference>
<feature type="non-terminal residue" evidence="5">
    <location>
        <position position="1"/>
    </location>
</feature>
<feature type="domain" description="Protein kinase" evidence="4">
    <location>
        <begin position="98"/>
        <end position="211"/>
    </location>
</feature>
<dbReference type="Pfam" id="PF07719">
    <property type="entry name" value="TPR_2"/>
    <property type="match status" value="1"/>
</dbReference>
<gene>
    <name evidence="5" type="ORF">GMARGA_LOCUS33414</name>
</gene>
<sequence>SLKFRPKDYPPNEILFNRASTYSRVGRFEEALSDYNKLLELVPNDFHVLLDRSLIYTVLGNHVEALSDVIKSMEIKPNNIFALRRRVQCYRNIGYNNFQNIRHLDVGGFGEIFEATLVNLLGEKIKFALKYLKSSKGYSIDIVNEVISHEITHSDDYILKYYGLSQNLELNKTFIVMEYAEGGNLFDRLSKGYRDISWQKKLIILQSIVIG</sequence>
<dbReference type="EMBL" id="CAJVQB010055468">
    <property type="protein sequence ID" value="CAG8837264.1"/>
    <property type="molecule type" value="Genomic_DNA"/>
</dbReference>
<dbReference type="Proteomes" id="UP000789901">
    <property type="component" value="Unassembled WGS sequence"/>
</dbReference>
<dbReference type="PROSITE" id="PS50011">
    <property type="entry name" value="PROTEIN_KINASE_DOM"/>
    <property type="match status" value="1"/>
</dbReference>
<dbReference type="Pfam" id="PF07714">
    <property type="entry name" value="PK_Tyr_Ser-Thr"/>
    <property type="match status" value="1"/>
</dbReference>
<proteinExistence type="predicted"/>
<dbReference type="SUPFAM" id="SSF48452">
    <property type="entry name" value="TPR-like"/>
    <property type="match status" value="1"/>
</dbReference>
<evidence type="ECO:0000313" key="5">
    <source>
        <dbReference type="EMBL" id="CAG8837264.1"/>
    </source>
</evidence>
<name>A0ABN7WP64_GIGMA</name>
<dbReference type="PROSITE" id="PS50293">
    <property type="entry name" value="TPR_REGION"/>
    <property type="match status" value="1"/>
</dbReference>
<keyword evidence="1" id="KW-0677">Repeat</keyword>
<dbReference type="InterPro" id="IPR000719">
    <property type="entry name" value="Prot_kinase_dom"/>
</dbReference>
<keyword evidence="2 3" id="KW-0802">TPR repeat</keyword>
<comment type="caution">
    <text evidence="5">The sequence shown here is derived from an EMBL/GenBank/DDBJ whole genome shotgun (WGS) entry which is preliminary data.</text>
</comment>
<protein>
    <submittedName>
        <fullName evidence="5">1697_t:CDS:1</fullName>
    </submittedName>
</protein>
<evidence type="ECO:0000256" key="2">
    <source>
        <dbReference type="ARBA" id="ARBA00022803"/>
    </source>
</evidence>
<evidence type="ECO:0000259" key="4">
    <source>
        <dbReference type="PROSITE" id="PS50011"/>
    </source>
</evidence>
<dbReference type="InterPro" id="IPR019734">
    <property type="entry name" value="TPR_rpt"/>
</dbReference>
<evidence type="ECO:0000256" key="1">
    <source>
        <dbReference type="ARBA" id="ARBA00022737"/>
    </source>
</evidence>
<dbReference type="InterPro" id="IPR001245">
    <property type="entry name" value="Ser-Thr/Tyr_kinase_cat_dom"/>
</dbReference>
<dbReference type="PROSITE" id="PS50005">
    <property type="entry name" value="TPR"/>
    <property type="match status" value="1"/>
</dbReference>
<feature type="non-terminal residue" evidence="5">
    <location>
        <position position="211"/>
    </location>
</feature>
<accession>A0ABN7WP64</accession>
<feature type="repeat" description="TPR" evidence="3">
    <location>
        <begin position="12"/>
        <end position="45"/>
    </location>
</feature>